<reference evidence="1" key="1">
    <citation type="submission" date="2012-04" db="EMBL/GenBank/DDBJ databases">
        <title>The Genome Sequence of Loa loa.</title>
        <authorList>
            <consortium name="The Broad Institute Genome Sequencing Platform"/>
            <consortium name="Broad Institute Genome Sequencing Center for Infectious Disease"/>
            <person name="Nutman T.B."/>
            <person name="Fink D.L."/>
            <person name="Russ C."/>
            <person name="Young S."/>
            <person name="Zeng Q."/>
            <person name="Gargeya S."/>
            <person name="Alvarado L."/>
            <person name="Berlin A."/>
            <person name="Chapman S.B."/>
            <person name="Chen Z."/>
            <person name="Freedman E."/>
            <person name="Gellesch M."/>
            <person name="Goldberg J."/>
            <person name="Griggs A."/>
            <person name="Gujja S."/>
            <person name="Heilman E.R."/>
            <person name="Heiman D."/>
            <person name="Howarth C."/>
            <person name="Mehta T."/>
            <person name="Neiman D."/>
            <person name="Pearson M."/>
            <person name="Roberts A."/>
            <person name="Saif S."/>
            <person name="Shea T."/>
            <person name="Shenoy N."/>
            <person name="Sisk P."/>
            <person name="Stolte C."/>
            <person name="Sykes S."/>
            <person name="White J."/>
            <person name="Yandava C."/>
            <person name="Haas B."/>
            <person name="Henn M.R."/>
            <person name="Nusbaum C."/>
            <person name="Birren B."/>
        </authorList>
    </citation>
    <scope>NUCLEOTIDE SEQUENCE [LARGE SCALE GENOMIC DNA]</scope>
</reference>
<dbReference type="InParanoid" id="A0A1S0TWU6"/>
<dbReference type="GeneID" id="9944723"/>
<protein>
    <submittedName>
        <fullName evidence="1">Uncharacterized protein</fullName>
    </submittedName>
</protein>
<dbReference type="CTD" id="9944723"/>
<organism evidence="1">
    <name type="scientific">Loa loa</name>
    <name type="common">Eye worm</name>
    <name type="synonym">Filaria loa</name>
    <dbReference type="NCBI Taxonomy" id="7209"/>
    <lineage>
        <taxon>Eukaryota</taxon>
        <taxon>Metazoa</taxon>
        <taxon>Ecdysozoa</taxon>
        <taxon>Nematoda</taxon>
        <taxon>Chromadorea</taxon>
        <taxon>Rhabditida</taxon>
        <taxon>Spirurina</taxon>
        <taxon>Spiruromorpha</taxon>
        <taxon>Filarioidea</taxon>
        <taxon>Onchocercidae</taxon>
        <taxon>Loa</taxon>
    </lineage>
</organism>
<dbReference type="AlphaFoldDB" id="A0A1S0TWU6"/>
<dbReference type="RefSeq" id="XP_003142886.1">
    <property type="nucleotide sequence ID" value="XM_003142838.1"/>
</dbReference>
<proteinExistence type="predicted"/>
<dbReference type="EMBL" id="JH712157">
    <property type="protein sequence ID" value="EFO21181.1"/>
    <property type="molecule type" value="Genomic_DNA"/>
</dbReference>
<name>A0A1S0TWU6_LOALO</name>
<dbReference type="KEGG" id="loa:LOAG_07305"/>
<sequence length="55" mass="6229">MKDRPNEPKNEKQDDLAVAMRIRRCSMFCLLLLLLPCAEDAEVFAGTTVAGNYNR</sequence>
<gene>
    <name evidence="1" type="ORF">LOAG_07305</name>
</gene>
<evidence type="ECO:0000313" key="1">
    <source>
        <dbReference type="EMBL" id="EFO21181.1"/>
    </source>
</evidence>
<accession>A0A1S0TWU6</accession>